<dbReference type="RefSeq" id="WP_346147554.1">
    <property type="nucleotide sequence ID" value="NZ_BAAAUA010000037.1"/>
</dbReference>
<keyword evidence="3" id="KW-1185">Reference proteome</keyword>
<keyword evidence="1" id="KW-0472">Membrane</keyword>
<evidence type="ECO:0008006" key="4">
    <source>
        <dbReference type="Google" id="ProtNLM"/>
    </source>
</evidence>
<evidence type="ECO:0000313" key="2">
    <source>
        <dbReference type="EMBL" id="MFC5642308.1"/>
    </source>
</evidence>
<organism evidence="2 3">
    <name type="scientific">Kitasatospora cinereorecta</name>
    <dbReference type="NCBI Taxonomy" id="285560"/>
    <lineage>
        <taxon>Bacteria</taxon>
        <taxon>Bacillati</taxon>
        <taxon>Actinomycetota</taxon>
        <taxon>Actinomycetes</taxon>
        <taxon>Kitasatosporales</taxon>
        <taxon>Streptomycetaceae</taxon>
        <taxon>Kitasatospora</taxon>
    </lineage>
</organism>
<dbReference type="Proteomes" id="UP001596066">
    <property type="component" value="Unassembled WGS sequence"/>
</dbReference>
<keyword evidence="1" id="KW-0812">Transmembrane</keyword>
<gene>
    <name evidence="2" type="ORF">ACFPZF_13230</name>
</gene>
<feature type="transmembrane region" description="Helical" evidence="1">
    <location>
        <begin position="52"/>
        <end position="71"/>
    </location>
</feature>
<dbReference type="EMBL" id="JBHSOC010000018">
    <property type="protein sequence ID" value="MFC5642308.1"/>
    <property type="molecule type" value="Genomic_DNA"/>
</dbReference>
<keyword evidence="1" id="KW-1133">Transmembrane helix</keyword>
<reference evidence="3" key="1">
    <citation type="journal article" date="2019" name="Int. J. Syst. Evol. Microbiol.">
        <title>The Global Catalogue of Microorganisms (GCM) 10K type strain sequencing project: providing services to taxonomists for standard genome sequencing and annotation.</title>
        <authorList>
            <consortium name="The Broad Institute Genomics Platform"/>
            <consortium name="The Broad Institute Genome Sequencing Center for Infectious Disease"/>
            <person name="Wu L."/>
            <person name="Ma J."/>
        </authorList>
    </citation>
    <scope>NUCLEOTIDE SEQUENCE [LARGE SCALE GENOMIC DNA]</scope>
    <source>
        <strain evidence="3">CGMCC 4.1622</strain>
    </source>
</reference>
<evidence type="ECO:0000313" key="3">
    <source>
        <dbReference type="Proteomes" id="UP001596066"/>
    </source>
</evidence>
<feature type="transmembrane region" description="Helical" evidence="1">
    <location>
        <begin position="80"/>
        <end position="98"/>
    </location>
</feature>
<name>A0ABW0VAB0_9ACTN</name>
<feature type="transmembrane region" description="Helical" evidence="1">
    <location>
        <begin position="118"/>
        <end position="140"/>
    </location>
</feature>
<comment type="caution">
    <text evidence="2">The sequence shown here is derived from an EMBL/GenBank/DDBJ whole genome shotgun (WGS) entry which is preliminary data.</text>
</comment>
<protein>
    <recommendedName>
        <fullName evidence="4">DUF3995 domain-containing protein</fullName>
    </recommendedName>
</protein>
<evidence type="ECO:0000256" key="1">
    <source>
        <dbReference type="SAM" id="Phobius"/>
    </source>
</evidence>
<proteinExistence type="predicted"/>
<accession>A0ABW0VAB0</accession>
<sequence length="142" mass="15770">MTHLLTLEGQLRLVGAALIAMGALHIVLPRFIGWPSDLAGTTLLTRQVSYVHLFFIALTCVLLGLLPLLLARDLLAGGRLGTALLAGQTLFWGTRWLFEFTVFSPKLWRGDWLRTAAHVALSVLWTWVTAVFTCALVTMLRR</sequence>
<feature type="transmembrane region" description="Helical" evidence="1">
    <location>
        <begin position="12"/>
        <end position="32"/>
    </location>
</feature>